<proteinExistence type="predicted"/>
<gene>
    <name evidence="1" type="ORF">EAI_16592</name>
</gene>
<evidence type="ECO:0000313" key="2">
    <source>
        <dbReference type="Proteomes" id="UP000008237"/>
    </source>
</evidence>
<organism evidence="2">
    <name type="scientific">Harpegnathos saltator</name>
    <name type="common">Jerdon's jumping ant</name>
    <dbReference type="NCBI Taxonomy" id="610380"/>
    <lineage>
        <taxon>Eukaryota</taxon>
        <taxon>Metazoa</taxon>
        <taxon>Ecdysozoa</taxon>
        <taxon>Arthropoda</taxon>
        <taxon>Hexapoda</taxon>
        <taxon>Insecta</taxon>
        <taxon>Pterygota</taxon>
        <taxon>Neoptera</taxon>
        <taxon>Endopterygota</taxon>
        <taxon>Hymenoptera</taxon>
        <taxon>Apocrita</taxon>
        <taxon>Aculeata</taxon>
        <taxon>Formicoidea</taxon>
        <taxon>Formicidae</taxon>
        <taxon>Ponerinae</taxon>
        <taxon>Ponerini</taxon>
        <taxon>Harpegnathos</taxon>
    </lineage>
</organism>
<protein>
    <recommendedName>
        <fullName evidence="3">Histone-lysine N-methyltransferase SETMAR</fullName>
    </recommendedName>
</protein>
<dbReference type="AlphaFoldDB" id="E2BB75"/>
<accession>E2BB75</accession>
<dbReference type="InterPro" id="IPR036397">
    <property type="entry name" value="RNaseH_sf"/>
</dbReference>
<feature type="non-terminal residue" evidence="1">
    <location>
        <position position="89"/>
    </location>
</feature>
<dbReference type="OMA" id="TMEQNTI"/>
<dbReference type="InParanoid" id="E2BB75"/>
<name>E2BB75_HARSA</name>
<evidence type="ECO:0000313" key="1">
    <source>
        <dbReference type="EMBL" id="EFN87048.1"/>
    </source>
</evidence>
<dbReference type="GO" id="GO:0003676">
    <property type="term" value="F:nucleic acid binding"/>
    <property type="evidence" value="ECO:0007669"/>
    <property type="project" value="InterPro"/>
</dbReference>
<dbReference type="Proteomes" id="UP000008237">
    <property type="component" value="Unassembled WGS sequence"/>
</dbReference>
<dbReference type="Gene3D" id="3.30.420.10">
    <property type="entry name" value="Ribonuclease H-like superfamily/Ribonuclease H"/>
    <property type="match status" value="1"/>
</dbReference>
<reference evidence="1 2" key="1">
    <citation type="journal article" date="2010" name="Science">
        <title>Genomic comparison of the ants Camponotus floridanus and Harpegnathos saltator.</title>
        <authorList>
            <person name="Bonasio R."/>
            <person name="Zhang G."/>
            <person name="Ye C."/>
            <person name="Mutti N.S."/>
            <person name="Fang X."/>
            <person name="Qin N."/>
            <person name="Donahue G."/>
            <person name="Yang P."/>
            <person name="Li Q."/>
            <person name="Li C."/>
            <person name="Zhang P."/>
            <person name="Huang Z."/>
            <person name="Berger S.L."/>
            <person name="Reinberg D."/>
            <person name="Wang J."/>
            <person name="Liebig J."/>
        </authorList>
    </citation>
    <scope>NUCLEOTIDE SEQUENCE [LARGE SCALE GENOMIC DNA]</scope>
    <source>
        <strain evidence="1 2">R22 G/1</strain>
    </source>
</reference>
<evidence type="ECO:0008006" key="3">
    <source>
        <dbReference type="Google" id="ProtNLM"/>
    </source>
</evidence>
<sequence length="89" mass="10722">SHLIQEFLTKHGIVQLRQPPYNPDIAPCDFWLKSKRFDNVEEIKRNATRELLTIRKNDFQDCFRKWVHHWQKVIASEGNYFESDVAHIQ</sequence>
<dbReference type="OrthoDB" id="10065579at2759"/>
<dbReference type="EMBL" id="GL446946">
    <property type="protein sequence ID" value="EFN87048.1"/>
    <property type="molecule type" value="Genomic_DNA"/>
</dbReference>
<keyword evidence="2" id="KW-1185">Reference proteome</keyword>
<feature type="non-terminal residue" evidence="1">
    <location>
        <position position="1"/>
    </location>
</feature>